<dbReference type="EMBL" id="ONZQ02000010">
    <property type="protein sequence ID" value="SPO04315.1"/>
    <property type="molecule type" value="Genomic_DNA"/>
</dbReference>
<dbReference type="Gene3D" id="3.40.50.1110">
    <property type="entry name" value="SGNH hydrolase"/>
    <property type="match status" value="1"/>
</dbReference>
<dbReference type="AlphaFoldDB" id="A0AAE8N3T7"/>
<accession>A0AAE8N3T7</accession>
<dbReference type="Proteomes" id="UP001187682">
    <property type="component" value="Unassembled WGS sequence"/>
</dbReference>
<proteinExistence type="predicted"/>
<feature type="domain" description="SGNH hydrolase-type esterase" evidence="2">
    <location>
        <begin position="26"/>
        <end position="207"/>
    </location>
</feature>
<comment type="caution">
    <text evidence="3">The sequence shown here is derived from an EMBL/GenBank/DDBJ whole genome shotgun (WGS) entry which is preliminary data.</text>
</comment>
<dbReference type="GO" id="GO:0004622">
    <property type="term" value="F:phosphatidylcholine lysophospholipase activity"/>
    <property type="evidence" value="ECO:0007669"/>
    <property type="project" value="TreeGrafter"/>
</dbReference>
<dbReference type="Pfam" id="PF13472">
    <property type="entry name" value="Lipase_GDSL_2"/>
    <property type="match status" value="1"/>
</dbReference>
<dbReference type="InterPro" id="IPR036514">
    <property type="entry name" value="SGNH_hydro_sf"/>
</dbReference>
<organism evidence="3 4">
    <name type="scientific">Cephalotrichum gorgonifer</name>
    <dbReference type="NCBI Taxonomy" id="2041049"/>
    <lineage>
        <taxon>Eukaryota</taxon>
        <taxon>Fungi</taxon>
        <taxon>Dikarya</taxon>
        <taxon>Ascomycota</taxon>
        <taxon>Pezizomycotina</taxon>
        <taxon>Sordariomycetes</taxon>
        <taxon>Hypocreomycetidae</taxon>
        <taxon>Microascales</taxon>
        <taxon>Microascaceae</taxon>
        <taxon>Cephalotrichum</taxon>
    </lineage>
</organism>
<dbReference type="PANTHER" id="PTHR30383:SF2">
    <property type="entry name" value="CELLULOSE-BINDING PROTEIN"/>
    <property type="match status" value="1"/>
</dbReference>
<dbReference type="InterPro" id="IPR051532">
    <property type="entry name" value="Ester_Hydrolysis_Enzymes"/>
</dbReference>
<keyword evidence="4" id="KW-1185">Reference proteome</keyword>
<evidence type="ECO:0000259" key="2">
    <source>
        <dbReference type="Pfam" id="PF13472"/>
    </source>
</evidence>
<dbReference type="CDD" id="cd01833">
    <property type="entry name" value="XynB_like"/>
    <property type="match status" value="1"/>
</dbReference>
<name>A0AAE8N3T7_9PEZI</name>
<dbReference type="SUPFAM" id="SSF52266">
    <property type="entry name" value="SGNH hydrolase"/>
    <property type="match status" value="1"/>
</dbReference>
<evidence type="ECO:0000313" key="3">
    <source>
        <dbReference type="EMBL" id="SPO04315.1"/>
    </source>
</evidence>
<dbReference type="InterPro" id="IPR013830">
    <property type="entry name" value="SGNH_hydro"/>
</dbReference>
<sequence length="229" mass="24340">MHLSSLSALMGFALAASAQKIKFLPLGDSITEITCWRALVWDQLAAEGLTDDIDFVGSMTNNPQGCTSATGNFDTGHEGHSGWQSVNIANQYITGWAADSAPDIVNFMLGTNDVVGGRTLEQIIASYDTIVEALRVVNPKVKIIIDKVIPLSFSNAPIKAINAAIPAWAERQNTADSPVVIADCSDENGFTTGMLRDGVHPNAAGDEIIASEVGPLLIQFVKDLIAERG</sequence>
<evidence type="ECO:0000313" key="4">
    <source>
        <dbReference type="Proteomes" id="UP001187682"/>
    </source>
</evidence>
<keyword evidence="1" id="KW-0732">Signal</keyword>
<gene>
    <name evidence="3" type="ORF">DNG_06998</name>
</gene>
<evidence type="ECO:0000256" key="1">
    <source>
        <dbReference type="SAM" id="SignalP"/>
    </source>
</evidence>
<feature type="chain" id="PRO_5041989336" evidence="1">
    <location>
        <begin position="19"/>
        <end position="229"/>
    </location>
</feature>
<reference evidence="3" key="1">
    <citation type="submission" date="2018-03" db="EMBL/GenBank/DDBJ databases">
        <authorList>
            <person name="Guldener U."/>
        </authorList>
    </citation>
    <scope>NUCLEOTIDE SEQUENCE</scope>
</reference>
<dbReference type="PANTHER" id="PTHR30383">
    <property type="entry name" value="THIOESTERASE 1/PROTEASE 1/LYSOPHOSPHOLIPASE L1"/>
    <property type="match status" value="1"/>
</dbReference>
<protein>
    <submittedName>
        <fullName evidence="3">Related to acetylxylan esterase</fullName>
    </submittedName>
</protein>
<feature type="signal peptide" evidence="1">
    <location>
        <begin position="1"/>
        <end position="18"/>
    </location>
</feature>